<organism evidence="2 3">
    <name type="scientific">Pseudobutyrivibrio ruminis</name>
    <dbReference type="NCBI Taxonomy" id="46206"/>
    <lineage>
        <taxon>Bacteria</taxon>
        <taxon>Bacillati</taxon>
        <taxon>Bacillota</taxon>
        <taxon>Clostridia</taxon>
        <taxon>Lachnospirales</taxon>
        <taxon>Lachnospiraceae</taxon>
        <taxon>Pseudobutyrivibrio</taxon>
    </lineage>
</organism>
<evidence type="ECO:0008006" key="4">
    <source>
        <dbReference type="Google" id="ProtNLM"/>
    </source>
</evidence>
<evidence type="ECO:0000313" key="3">
    <source>
        <dbReference type="Proteomes" id="UP000182321"/>
    </source>
</evidence>
<protein>
    <recommendedName>
        <fullName evidence="4">Alternate signal-mediated exported protein, CPF_0494 family</fullName>
    </recommendedName>
</protein>
<accession>A0A1H7FDI4</accession>
<sequence length="247" mass="27187">MKKLYKNPLIILALGLIIIISASAGAARAAIVYQSAAERVNFSTATISVEVQEKTDEGYVAVENELNFSEVAKDEKFKVGKIYNESVRIVNNSNQETGYSEYVRVVVRKNWYKDGKSTNLDPDLIELGIADGWYLNPDETTTEQAVYYMTTPLGCGNAAEFLVSVQVKNKLTSFVETKPYVENGVEIEGTIVNEYLYDGQAFQIEIQADAVQTHNSEDAIYAAWGIKATCDGQDDGNILTIGGKPVN</sequence>
<keyword evidence="1" id="KW-0732">Signal</keyword>
<feature type="signal peptide" evidence="1">
    <location>
        <begin position="1"/>
        <end position="26"/>
    </location>
</feature>
<reference evidence="3" key="1">
    <citation type="submission" date="2016-10" db="EMBL/GenBank/DDBJ databases">
        <authorList>
            <person name="Varghese N."/>
        </authorList>
    </citation>
    <scope>NUCLEOTIDE SEQUENCE [LARGE SCALE GENOMIC DNA]</scope>
    <source>
        <strain evidence="3">ACV-9</strain>
    </source>
</reference>
<dbReference type="RefSeq" id="WP_074788851.1">
    <property type="nucleotide sequence ID" value="NZ_FNZX01000003.1"/>
</dbReference>
<dbReference type="EMBL" id="FNZX01000003">
    <property type="protein sequence ID" value="SEK22130.1"/>
    <property type="molecule type" value="Genomic_DNA"/>
</dbReference>
<dbReference type="Proteomes" id="UP000182321">
    <property type="component" value="Unassembled WGS sequence"/>
</dbReference>
<dbReference type="AlphaFoldDB" id="A0A1H7FDI4"/>
<evidence type="ECO:0000256" key="1">
    <source>
        <dbReference type="SAM" id="SignalP"/>
    </source>
</evidence>
<proteinExistence type="predicted"/>
<feature type="chain" id="PRO_5039322482" description="Alternate signal-mediated exported protein, CPF_0494 family" evidence="1">
    <location>
        <begin position="27"/>
        <end position="247"/>
    </location>
</feature>
<name>A0A1H7FDI4_9FIRM</name>
<gene>
    <name evidence="2" type="ORF">SAMN02910377_00360</name>
</gene>
<keyword evidence="3" id="KW-1185">Reference proteome</keyword>
<evidence type="ECO:0000313" key="2">
    <source>
        <dbReference type="EMBL" id="SEK22130.1"/>
    </source>
</evidence>